<keyword evidence="7" id="KW-0998">Cell outer membrane</keyword>
<evidence type="ECO:0008006" key="12">
    <source>
        <dbReference type="Google" id="ProtNLM"/>
    </source>
</evidence>
<reference evidence="10 11" key="1">
    <citation type="submission" date="2016-01" db="EMBL/GenBank/DDBJ databases">
        <title>High potential of lignocellulose degradation of a new Verrucomicrobia species.</title>
        <authorList>
            <person name="Wang Y."/>
            <person name="Shi Y."/>
            <person name="Qiu Z."/>
            <person name="Liu S."/>
            <person name="Yang H."/>
        </authorList>
    </citation>
    <scope>NUCLEOTIDE SEQUENCE [LARGE SCALE GENOMIC DNA]</scope>
    <source>
        <strain evidence="10 11">TSB47</strain>
    </source>
</reference>
<dbReference type="STRING" id="1184151.AW736_22805"/>
<dbReference type="Pfam" id="PF02321">
    <property type="entry name" value="OEP"/>
    <property type="match status" value="2"/>
</dbReference>
<dbReference type="RefSeq" id="WP_084442609.1">
    <property type="nucleotide sequence ID" value="NZ_CP109796.1"/>
</dbReference>
<accession>A0A178IEF4</accession>
<feature type="chain" id="PRO_5008088695" description="Transporter" evidence="9">
    <location>
        <begin position="23"/>
        <end position="534"/>
    </location>
</feature>
<dbReference type="AlphaFoldDB" id="A0A178IEF4"/>
<keyword evidence="9" id="KW-0732">Signal</keyword>
<feature type="region of interest" description="Disordered" evidence="8">
    <location>
        <begin position="23"/>
        <end position="58"/>
    </location>
</feature>
<dbReference type="SUPFAM" id="SSF56954">
    <property type="entry name" value="Outer membrane efflux proteins (OEP)"/>
    <property type="match status" value="1"/>
</dbReference>
<comment type="subcellular location">
    <subcellularLocation>
        <location evidence="1">Cell outer membrane</location>
    </subcellularLocation>
</comment>
<organism evidence="10 11">
    <name type="scientific">Termitidicoccus mucosus</name>
    <dbReference type="NCBI Taxonomy" id="1184151"/>
    <lineage>
        <taxon>Bacteria</taxon>
        <taxon>Pseudomonadati</taxon>
        <taxon>Verrucomicrobiota</taxon>
        <taxon>Opitutia</taxon>
        <taxon>Opitutales</taxon>
        <taxon>Opitutaceae</taxon>
        <taxon>Termitidicoccus</taxon>
    </lineage>
</organism>
<evidence type="ECO:0000313" key="10">
    <source>
        <dbReference type="EMBL" id="OAM87525.1"/>
    </source>
</evidence>
<comment type="similarity">
    <text evidence="2">Belongs to the outer membrane factor (OMF) (TC 1.B.17) family.</text>
</comment>
<evidence type="ECO:0000256" key="8">
    <source>
        <dbReference type="SAM" id="MobiDB-lite"/>
    </source>
</evidence>
<evidence type="ECO:0000256" key="9">
    <source>
        <dbReference type="SAM" id="SignalP"/>
    </source>
</evidence>
<dbReference type="InterPro" id="IPR003423">
    <property type="entry name" value="OMP_efflux"/>
</dbReference>
<dbReference type="Proteomes" id="UP000078486">
    <property type="component" value="Unassembled WGS sequence"/>
</dbReference>
<dbReference type="PANTHER" id="PTHR30026:SF23">
    <property type="entry name" value="TO APRF-PUTATIVE OUTER MEMBRANE EFFLUX PROTEIN OR SECRETED ALKALINE PHOSPHATASE-RELATED"/>
    <property type="match status" value="1"/>
</dbReference>
<evidence type="ECO:0000256" key="4">
    <source>
        <dbReference type="ARBA" id="ARBA00022452"/>
    </source>
</evidence>
<evidence type="ECO:0000256" key="3">
    <source>
        <dbReference type="ARBA" id="ARBA00022448"/>
    </source>
</evidence>
<proteinExistence type="inferred from homology"/>
<sequence length="534" mass="58054">MLHRLASFFLAAACAAAPALHAQSSAPADPPAAESAAEAGKNSAPLPPQSSLSLPNIPSPAPAVDPALPPLALDQCVAMALDKNFDLRIQRHTTETSKDTLEITKAEYDPTLRATVGKTFSESDYRSSSTPGAMVNTNSNNIEATVGAAQKVITGATLQLSTGVNRNSNARANTAYNGVYDSDVVFSVRQPVLKNFGSNVNRAAIDRARLGVARANEDLRASVLGIIRSVESAYYDLAYYRAQLEVRRFSLDLSQRLLDENRARRAAGVATDLDVLQAEVGVANARNDLLVAEKSLHDSEDNLLALINPFEFTATIGPLAIDDTGSPDVSFDRSYKLALDNTPGYASAQYAIRQYEIDAKAAKRNQLPSLDVGASLGFGAPDDNTGRAYDRAFNGGNYNWGVDATFSIPWGRRAEKAAWRQAMNNLDREKIRLRQIDQDILVSVRTAVRTVQTSEEGVRITTLATQLSEKQYELQKGLFDAGKSTFRLVLDFVDDLNEARMRELQARLSLRNALAELARLEASSLARYNVQLDQ</sequence>
<feature type="signal peptide" evidence="9">
    <location>
        <begin position="1"/>
        <end position="22"/>
    </location>
</feature>
<evidence type="ECO:0000256" key="2">
    <source>
        <dbReference type="ARBA" id="ARBA00007613"/>
    </source>
</evidence>
<keyword evidence="5" id="KW-0812">Transmembrane</keyword>
<dbReference type="EMBL" id="LRRQ01000170">
    <property type="protein sequence ID" value="OAM87525.1"/>
    <property type="molecule type" value="Genomic_DNA"/>
</dbReference>
<comment type="caution">
    <text evidence="10">The sequence shown here is derived from an EMBL/GenBank/DDBJ whole genome shotgun (WGS) entry which is preliminary data.</text>
</comment>
<gene>
    <name evidence="10" type="ORF">AW736_22805</name>
</gene>
<evidence type="ECO:0000256" key="7">
    <source>
        <dbReference type="ARBA" id="ARBA00023237"/>
    </source>
</evidence>
<dbReference type="GO" id="GO:0015288">
    <property type="term" value="F:porin activity"/>
    <property type="evidence" value="ECO:0007669"/>
    <property type="project" value="TreeGrafter"/>
</dbReference>
<dbReference type="InterPro" id="IPR051906">
    <property type="entry name" value="TolC-like"/>
</dbReference>
<dbReference type="Gene3D" id="1.20.1600.10">
    <property type="entry name" value="Outer membrane efflux proteins (OEP)"/>
    <property type="match status" value="1"/>
</dbReference>
<protein>
    <recommendedName>
        <fullName evidence="12">Transporter</fullName>
    </recommendedName>
</protein>
<dbReference type="GO" id="GO:0009279">
    <property type="term" value="C:cell outer membrane"/>
    <property type="evidence" value="ECO:0007669"/>
    <property type="project" value="UniProtKB-SubCell"/>
</dbReference>
<keyword evidence="6" id="KW-0472">Membrane</keyword>
<evidence type="ECO:0000256" key="5">
    <source>
        <dbReference type="ARBA" id="ARBA00022692"/>
    </source>
</evidence>
<name>A0A178IEF4_9BACT</name>
<dbReference type="GO" id="GO:0015562">
    <property type="term" value="F:efflux transmembrane transporter activity"/>
    <property type="evidence" value="ECO:0007669"/>
    <property type="project" value="InterPro"/>
</dbReference>
<dbReference type="PANTHER" id="PTHR30026">
    <property type="entry name" value="OUTER MEMBRANE PROTEIN TOLC"/>
    <property type="match status" value="1"/>
</dbReference>
<evidence type="ECO:0000256" key="6">
    <source>
        <dbReference type="ARBA" id="ARBA00023136"/>
    </source>
</evidence>
<keyword evidence="4" id="KW-1134">Transmembrane beta strand</keyword>
<keyword evidence="3" id="KW-0813">Transport</keyword>
<dbReference type="GO" id="GO:1990281">
    <property type="term" value="C:efflux pump complex"/>
    <property type="evidence" value="ECO:0007669"/>
    <property type="project" value="TreeGrafter"/>
</dbReference>
<dbReference type="OrthoDB" id="188180at2"/>
<evidence type="ECO:0000313" key="11">
    <source>
        <dbReference type="Proteomes" id="UP000078486"/>
    </source>
</evidence>
<evidence type="ECO:0000256" key="1">
    <source>
        <dbReference type="ARBA" id="ARBA00004442"/>
    </source>
</evidence>
<keyword evidence="11" id="KW-1185">Reference proteome</keyword>
<feature type="compositionally biased region" description="Low complexity" evidence="8">
    <location>
        <begin position="23"/>
        <end position="39"/>
    </location>
</feature>